<evidence type="ECO:0000259" key="2">
    <source>
        <dbReference type="Pfam" id="PF16694"/>
    </source>
</evidence>
<feature type="chain" id="PRO_5043778222" evidence="1">
    <location>
        <begin position="24"/>
        <end position="158"/>
    </location>
</feature>
<keyword evidence="4" id="KW-1185">Reference proteome</keyword>
<name>A0AAW4L0F8_9BACT</name>
<dbReference type="EMBL" id="JAHCVJ010000001">
    <property type="protein sequence ID" value="MBT0663285.1"/>
    <property type="molecule type" value="Genomic_DNA"/>
</dbReference>
<accession>A0AAW4L0F8</accession>
<dbReference type="CDD" id="cd20752">
    <property type="entry name" value="cyt_c'_beta"/>
    <property type="match status" value="1"/>
</dbReference>
<dbReference type="InterPro" id="IPR032033">
    <property type="entry name" value="Cytochrome_P460"/>
</dbReference>
<feature type="signal peptide" evidence="1">
    <location>
        <begin position="1"/>
        <end position="23"/>
    </location>
</feature>
<dbReference type="Pfam" id="PF16694">
    <property type="entry name" value="Cytochrome_P460"/>
    <property type="match status" value="1"/>
</dbReference>
<keyword evidence="1" id="KW-0732">Signal</keyword>
<comment type="caution">
    <text evidence="3">The sequence shown here is derived from an EMBL/GenBank/DDBJ whole genome shotgun (WGS) entry which is preliminary data.</text>
</comment>
<dbReference type="RefSeq" id="WP_214170036.1">
    <property type="nucleotide sequence ID" value="NZ_JAHCVJ010000001.1"/>
</dbReference>
<sequence length="158" mass="17783">MKWFIRSVAAMLIVAGSFQVASAAGIRLPKGYEKWDKSKEKVVTDKSSLFYGVHYIYVDKKAMATYRNGGKYPEGSQFVVDYYNIREEGGKPVKGKKNMVVLMQKDKKQKATGGWLFAGFTPDGKHNKSLDPVKNCFECHAKDAAATDYVISRYADFK</sequence>
<evidence type="ECO:0000313" key="3">
    <source>
        <dbReference type="EMBL" id="MBT0663285.1"/>
    </source>
</evidence>
<evidence type="ECO:0000313" key="4">
    <source>
        <dbReference type="Proteomes" id="UP000811899"/>
    </source>
</evidence>
<proteinExistence type="predicted"/>
<dbReference type="InterPro" id="IPR038142">
    <property type="entry name" value="Cytochrome_P460_sp"/>
</dbReference>
<dbReference type="AlphaFoldDB" id="A0AAW4L0F8"/>
<reference evidence="3 4" key="1">
    <citation type="submission" date="2021-05" db="EMBL/GenBank/DDBJ databases">
        <title>The draft genome of Geobacter pelophilus DSM 12255.</title>
        <authorList>
            <person name="Xu Z."/>
            <person name="Masuda Y."/>
            <person name="Itoh H."/>
            <person name="Senoo K."/>
        </authorList>
    </citation>
    <scope>NUCLEOTIDE SEQUENCE [LARGE SCALE GENOMIC DNA]</scope>
    <source>
        <strain evidence="3 4">DSM 12255</strain>
    </source>
</reference>
<dbReference type="Gene3D" id="3.50.70.20">
    <property type="entry name" value="Cytochrome P460"/>
    <property type="match status" value="1"/>
</dbReference>
<dbReference type="Proteomes" id="UP000811899">
    <property type="component" value="Unassembled WGS sequence"/>
</dbReference>
<evidence type="ECO:0000256" key="1">
    <source>
        <dbReference type="SAM" id="SignalP"/>
    </source>
</evidence>
<feature type="domain" description="Cytochrome P460" evidence="2">
    <location>
        <begin position="29"/>
        <end position="151"/>
    </location>
</feature>
<protein>
    <submittedName>
        <fullName evidence="3">Cytochrome P460 family protein</fullName>
    </submittedName>
</protein>
<organism evidence="3 4">
    <name type="scientific">Geoanaerobacter pelophilus</name>
    <dbReference type="NCBI Taxonomy" id="60036"/>
    <lineage>
        <taxon>Bacteria</taxon>
        <taxon>Pseudomonadati</taxon>
        <taxon>Thermodesulfobacteriota</taxon>
        <taxon>Desulfuromonadia</taxon>
        <taxon>Geobacterales</taxon>
        <taxon>Geobacteraceae</taxon>
        <taxon>Geoanaerobacter</taxon>
    </lineage>
</organism>
<gene>
    <name evidence="3" type="ORF">KI809_03135</name>
</gene>